<evidence type="ECO:0000313" key="3">
    <source>
        <dbReference type="EMBL" id="OJD20837.1"/>
    </source>
</evidence>
<comment type="caution">
    <text evidence="3">The sequence shown here is derived from an EMBL/GenBank/DDBJ whole genome shotgun (WGS) entry which is preliminary data.</text>
</comment>
<evidence type="ECO:0000256" key="1">
    <source>
        <dbReference type="ARBA" id="ARBA00011353"/>
    </source>
</evidence>
<dbReference type="PROSITE" id="PS50013">
    <property type="entry name" value="CHROMO_2"/>
    <property type="match status" value="1"/>
</dbReference>
<sequence length="82" mass="9615">MAGDTDVKKSFEVEKIISTRVIHRGRDRKPVRQFLLRWKGYAPKDDIWTDEDDCENSKDMIDEFLQTLPAPAPKRRGRSPKK</sequence>
<dbReference type="GO" id="GO:0006338">
    <property type="term" value="P:chromatin remodeling"/>
    <property type="evidence" value="ECO:0007669"/>
    <property type="project" value="UniProtKB-ARBA"/>
</dbReference>
<feature type="domain" description="Chromo" evidence="2">
    <location>
        <begin position="11"/>
        <end position="66"/>
    </location>
</feature>
<dbReference type="EMBL" id="LGTZ01001681">
    <property type="protein sequence ID" value="OJD20837.1"/>
    <property type="molecule type" value="Genomic_DNA"/>
</dbReference>
<dbReference type="Pfam" id="PF00385">
    <property type="entry name" value="Chromo"/>
    <property type="match status" value="1"/>
</dbReference>
<accession>A0A1J9QZU1</accession>
<dbReference type="SMART" id="SM00298">
    <property type="entry name" value="CHROMO"/>
    <property type="match status" value="1"/>
</dbReference>
<dbReference type="Proteomes" id="UP000242791">
    <property type="component" value="Unassembled WGS sequence"/>
</dbReference>
<dbReference type="CDD" id="cd00024">
    <property type="entry name" value="CD_CSD"/>
    <property type="match status" value="1"/>
</dbReference>
<gene>
    <name evidence="3" type="ORF">ACJ73_07826</name>
</gene>
<dbReference type="SUPFAM" id="SSF54160">
    <property type="entry name" value="Chromo domain-like"/>
    <property type="match status" value="1"/>
</dbReference>
<dbReference type="InterPro" id="IPR000953">
    <property type="entry name" value="Chromo/chromo_shadow_dom"/>
</dbReference>
<protein>
    <recommendedName>
        <fullName evidence="2">Chromo domain-containing protein</fullName>
    </recommendedName>
</protein>
<name>A0A1J9QZU1_9EURO</name>
<proteinExistence type="predicted"/>
<dbReference type="VEuPathDB" id="FungiDB:ACJ73_07826"/>
<organism evidence="3 4">
    <name type="scientific">Blastomyces percursus</name>
    <dbReference type="NCBI Taxonomy" id="1658174"/>
    <lineage>
        <taxon>Eukaryota</taxon>
        <taxon>Fungi</taxon>
        <taxon>Dikarya</taxon>
        <taxon>Ascomycota</taxon>
        <taxon>Pezizomycotina</taxon>
        <taxon>Eurotiomycetes</taxon>
        <taxon>Eurotiomycetidae</taxon>
        <taxon>Onygenales</taxon>
        <taxon>Ajellomycetaceae</taxon>
        <taxon>Blastomyces</taxon>
    </lineage>
</organism>
<evidence type="ECO:0000259" key="2">
    <source>
        <dbReference type="PROSITE" id="PS50013"/>
    </source>
</evidence>
<comment type="subunit">
    <text evidence="1">Component of the NuA4 histone acetyltransferase complex.</text>
</comment>
<keyword evidence="4" id="KW-1185">Reference proteome</keyword>
<dbReference type="InterPro" id="IPR023780">
    <property type="entry name" value="Chromo_domain"/>
</dbReference>
<dbReference type="OrthoDB" id="3524686at2759"/>
<evidence type="ECO:0000313" key="4">
    <source>
        <dbReference type="Proteomes" id="UP000242791"/>
    </source>
</evidence>
<dbReference type="Gene3D" id="2.40.50.40">
    <property type="match status" value="1"/>
</dbReference>
<dbReference type="AlphaFoldDB" id="A0A1J9QZU1"/>
<reference evidence="3 4" key="1">
    <citation type="submission" date="2015-08" db="EMBL/GenBank/DDBJ databases">
        <title>Emmonsia species relationships and genome sequence.</title>
        <authorList>
            <person name="Cuomo C.A."/>
            <person name="Schwartz I.S."/>
            <person name="Kenyon C."/>
            <person name="De Hoog G.S."/>
            <person name="Govender N.P."/>
            <person name="Botha A."/>
            <person name="Moreno L."/>
            <person name="De Vries M."/>
            <person name="Munoz J.F."/>
            <person name="Stielow J.B."/>
        </authorList>
    </citation>
    <scope>NUCLEOTIDE SEQUENCE [LARGE SCALE GENOMIC DNA]</scope>
    <source>
        <strain evidence="3 4">EI222</strain>
    </source>
</reference>
<dbReference type="InterPro" id="IPR016197">
    <property type="entry name" value="Chromo-like_dom_sf"/>
</dbReference>